<accession>F8SJE8</accession>
<evidence type="ECO:0000313" key="1">
    <source>
        <dbReference type="EMBL" id="AEH03735.1"/>
    </source>
</evidence>
<evidence type="ECO:0000313" key="2">
    <source>
        <dbReference type="Proteomes" id="UP000008388"/>
    </source>
</evidence>
<gene>
    <name evidence="1" type="primary">312</name>
</gene>
<protein>
    <submittedName>
        <fullName evidence="1">Uncharacterized protein 312</fullName>
    </submittedName>
</protein>
<dbReference type="GeneID" id="26643840"/>
<organism evidence="1 2">
    <name type="scientific">Pseudomonas phage PhiPA3</name>
    <name type="common">Pseudomonas aeruginosa phage PhiPA3</name>
    <dbReference type="NCBI Taxonomy" id="998086"/>
    <lineage>
        <taxon>Viruses</taxon>
        <taxon>Duplodnaviria</taxon>
        <taxon>Heunggongvirae</taxon>
        <taxon>Uroviricota</taxon>
        <taxon>Caudoviricetes</taxon>
        <taxon>Chimalliviridae</taxon>
        <taxon>Miltoncavirus</taxon>
        <taxon>Miltoncavirus PhiPA3</taxon>
    </lineage>
</organism>
<dbReference type="KEGG" id="vg:26643840"/>
<name>F8SJE8_BPPA3</name>
<dbReference type="EMBL" id="HQ630627">
    <property type="protein sequence ID" value="AEH03735.1"/>
    <property type="molecule type" value="Genomic_DNA"/>
</dbReference>
<proteinExistence type="predicted"/>
<dbReference type="Proteomes" id="UP000008388">
    <property type="component" value="Segment"/>
</dbReference>
<sequence>MSEQLKIRGCSEILTDFNNHLVEKLIAVRDNCTTEFDIAPEVVNKIVGSTVEVMETTCRILPDYDKILTEEEKKAELTLVWSPVGYTEAFWNAVSN</sequence>
<reference evidence="1 2" key="1">
    <citation type="journal article" date="2011" name="Microbiology">
        <title>The Pseudomonas aeruginosa generalized transducing phage phiPA3 is a new member of the phiKZ-like group of 'jumbo' phages, and infects model laboratory strains and clinical isolates from cystic fibrosis patients.</title>
        <authorList>
            <person name="Monson R."/>
            <person name="Foulds I."/>
            <person name="Foweraker J."/>
            <person name="Welch M."/>
            <person name="Salmond G.P."/>
        </authorList>
    </citation>
    <scope>NUCLEOTIDE SEQUENCE [LARGE SCALE GENOMIC DNA]</scope>
</reference>
<keyword evidence="2" id="KW-1185">Reference proteome</keyword>
<organismHost>
    <name type="scientific">Pseudomonas aeruginosa</name>
    <dbReference type="NCBI Taxonomy" id="287"/>
</organismHost>
<dbReference type="RefSeq" id="YP_009217391.1">
    <property type="nucleotide sequence ID" value="NC_028999.1"/>
</dbReference>